<protein>
    <submittedName>
        <fullName evidence="1">Uncharacterized protein</fullName>
    </submittedName>
</protein>
<comment type="caution">
    <text evidence="1">The sequence shown here is derived from an EMBL/GenBank/DDBJ whole genome shotgun (WGS) entry which is preliminary data.</text>
</comment>
<gene>
    <name evidence="1" type="ORF">N0V83_005171</name>
</gene>
<name>A0A9W9CMW9_9PLEO</name>
<dbReference type="Pfam" id="PF09797">
    <property type="entry name" value="NatB_MDM20"/>
    <property type="match status" value="1"/>
</dbReference>
<reference evidence="1" key="1">
    <citation type="submission" date="2022-10" db="EMBL/GenBank/DDBJ databases">
        <title>Tapping the CABI collections for fungal endophytes: first genome assemblies for Collariella, Neodidymelliopsis, Ascochyta clinopodiicola, Didymella pomorum, Didymosphaeria variabile, Neocosmospora piperis and Neocucurbitaria cava.</title>
        <authorList>
            <person name="Hill R."/>
        </authorList>
    </citation>
    <scope>NUCLEOTIDE SEQUENCE</scope>
    <source>
        <strain evidence="1">IMI 356814</strain>
    </source>
</reference>
<dbReference type="EMBL" id="JAPEUY010000008">
    <property type="protein sequence ID" value="KAJ4370650.1"/>
    <property type="molecule type" value="Genomic_DNA"/>
</dbReference>
<evidence type="ECO:0000313" key="2">
    <source>
        <dbReference type="Proteomes" id="UP001140560"/>
    </source>
</evidence>
<dbReference type="Proteomes" id="UP001140560">
    <property type="component" value="Unassembled WGS sequence"/>
</dbReference>
<evidence type="ECO:0000313" key="1">
    <source>
        <dbReference type="EMBL" id="KAJ4370650.1"/>
    </source>
</evidence>
<proteinExistence type="predicted"/>
<dbReference type="OrthoDB" id="24670at2759"/>
<organism evidence="1 2">
    <name type="scientific">Neocucurbitaria cava</name>
    <dbReference type="NCBI Taxonomy" id="798079"/>
    <lineage>
        <taxon>Eukaryota</taxon>
        <taxon>Fungi</taxon>
        <taxon>Dikarya</taxon>
        <taxon>Ascomycota</taxon>
        <taxon>Pezizomycotina</taxon>
        <taxon>Dothideomycetes</taxon>
        <taxon>Pleosporomycetidae</taxon>
        <taxon>Pleosporales</taxon>
        <taxon>Pleosporineae</taxon>
        <taxon>Cucurbitariaceae</taxon>
        <taxon>Neocucurbitaria</taxon>
    </lineage>
</organism>
<sequence length="603" mass="68998">MSLRGFIRVPMLSDCQEYWEHHSGLPVCFTDLSGFVQGLPLEDRKAFHKFITDRTRDMITQQGIDEVCTSVDHKTWTSCPNMEQDTFKQWQQAEQNVLKFDYLLTVSLPEVPTYKALENFIIKVTAFWSEFPDSPDAGFLAIYALLDLHHKIVRHQEGKVGFEMTTNARVLLQATMLARHMVARDKNKQNRALALLATRLHLNMGLGKCAFQLFSHTKCKEMLLDTLSPYVLSRISMAHPFDVGGYQGFSADYELAKVIGTIERMEQKTDSYLFTDLQSFVWDQAVDALDLKRKLNSSLTKHICITERRRIARLIGESTDDLPSLNFKDNVDRSVFPSFESTASDGPLSLIMPRGIPNKLWLAEEHCFWETASRVLYREGRLADSEPWESKGLTTKEDFEPVLKTASEKITKDVWVYINVFVGEMSNNGVTDSQAKKHYEHIGNKCIQSIHVIRKAMEKLRMPGSTGLKPEDEPTMFHENMLICCYTNLEMLRALNKLIDHLREKVFNAKSTHGMKKHMPKNWIADLASETHTCYESIRDVAQSYIHLIRRRGEAAIKAQVRWGYTGSALEALLAPGDVDYYASEYVESALEAWNGVMKVKLK</sequence>
<dbReference type="InterPro" id="IPR019183">
    <property type="entry name" value="NAA25_NatB_aux_su"/>
</dbReference>
<keyword evidence="2" id="KW-1185">Reference proteome</keyword>
<dbReference type="AlphaFoldDB" id="A0A9W9CMW9"/>
<accession>A0A9W9CMW9</accession>